<comment type="caution">
    <text evidence="5">The sequence shown here is derived from an EMBL/GenBank/DDBJ whole genome shotgun (WGS) entry which is preliminary data.</text>
</comment>
<dbReference type="InterPro" id="IPR003439">
    <property type="entry name" value="ABC_transporter-like_ATP-bd"/>
</dbReference>
<dbReference type="PROSITE" id="PS50893">
    <property type="entry name" value="ABC_TRANSPORTER_2"/>
    <property type="match status" value="1"/>
</dbReference>
<dbReference type="SMART" id="SM00382">
    <property type="entry name" value="AAA"/>
    <property type="match status" value="1"/>
</dbReference>
<evidence type="ECO:0000259" key="4">
    <source>
        <dbReference type="PROSITE" id="PS50893"/>
    </source>
</evidence>
<dbReference type="InterPro" id="IPR017871">
    <property type="entry name" value="ABC_transporter-like_CS"/>
</dbReference>
<protein>
    <recommendedName>
        <fullName evidence="4">ABC transporter domain-containing protein</fullName>
    </recommendedName>
</protein>
<organism evidence="5 6">
    <name type="scientific">Candidatus Uhrbacteria bacterium RIFCSPLOWO2_01_FULL_47_25</name>
    <dbReference type="NCBI Taxonomy" id="1802402"/>
    <lineage>
        <taxon>Bacteria</taxon>
        <taxon>Candidatus Uhriibacteriota</taxon>
    </lineage>
</organism>
<proteinExistence type="predicted"/>
<dbReference type="InterPro" id="IPR027417">
    <property type="entry name" value="P-loop_NTPase"/>
</dbReference>
<keyword evidence="1" id="KW-0813">Transport</keyword>
<dbReference type="PANTHER" id="PTHR42734:SF7">
    <property type="entry name" value="ATP-BINDING COMPONENT OF ABC TRANSPORTER-RELATED"/>
    <property type="match status" value="1"/>
</dbReference>
<dbReference type="InterPro" id="IPR050153">
    <property type="entry name" value="Metal_Ion_Import_ABC"/>
</dbReference>
<dbReference type="Gene3D" id="3.40.50.300">
    <property type="entry name" value="P-loop containing nucleotide triphosphate hydrolases"/>
    <property type="match status" value="1"/>
</dbReference>
<evidence type="ECO:0000256" key="2">
    <source>
        <dbReference type="ARBA" id="ARBA00022741"/>
    </source>
</evidence>
<dbReference type="EMBL" id="MGEK01000034">
    <property type="protein sequence ID" value="OGL81055.1"/>
    <property type="molecule type" value="Genomic_DNA"/>
</dbReference>
<sequence length="243" mass="26521">MPIVSARNLNVTLQDHHILRDISFDIEAEEIVCLIGPNGSGKTTLIKALLGLIPYTGSASVLGGPPGSPQGRIGYVPQNLDFDRSIPLTVRDLLSLFSGERSKGQDTNYQECLDRVGAKNLLGRRLGDLSGGEFQRVMMALALENKPELLILDEPAAGVDVEGETVFYEILNELKSEKGLTVILVSHDLSVVYRYATQVLCVNHALVCHGIPQEVLTADTLGQLYGHGAVYHHPERPHQIIHD</sequence>
<dbReference type="GO" id="GO:0016887">
    <property type="term" value="F:ATP hydrolysis activity"/>
    <property type="evidence" value="ECO:0007669"/>
    <property type="project" value="InterPro"/>
</dbReference>
<dbReference type="SUPFAM" id="SSF52540">
    <property type="entry name" value="P-loop containing nucleoside triphosphate hydrolases"/>
    <property type="match status" value="1"/>
</dbReference>
<dbReference type="PANTHER" id="PTHR42734">
    <property type="entry name" value="METAL TRANSPORT SYSTEM ATP-BINDING PROTEIN TM_0124-RELATED"/>
    <property type="match status" value="1"/>
</dbReference>
<dbReference type="Pfam" id="PF00005">
    <property type="entry name" value="ABC_tran"/>
    <property type="match status" value="1"/>
</dbReference>
<accession>A0A1F7US42</accession>
<gene>
    <name evidence="5" type="ORF">A2936_00465</name>
</gene>
<keyword evidence="3" id="KW-0067">ATP-binding</keyword>
<reference evidence="5 6" key="1">
    <citation type="journal article" date="2016" name="Nat. Commun.">
        <title>Thousands of microbial genomes shed light on interconnected biogeochemical processes in an aquifer system.</title>
        <authorList>
            <person name="Anantharaman K."/>
            <person name="Brown C.T."/>
            <person name="Hug L.A."/>
            <person name="Sharon I."/>
            <person name="Castelle C.J."/>
            <person name="Probst A.J."/>
            <person name="Thomas B.C."/>
            <person name="Singh A."/>
            <person name="Wilkins M.J."/>
            <person name="Karaoz U."/>
            <person name="Brodie E.L."/>
            <person name="Williams K.H."/>
            <person name="Hubbard S.S."/>
            <person name="Banfield J.F."/>
        </authorList>
    </citation>
    <scope>NUCLEOTIDE SEQUENCE [LARGE SCALE GENOMIC DNA]</scope>
</reference>
<keyword evidence="2" id="KW-0547">Nucleotide-binding</keyword>
<dbReference type="InterPro" id="IPR003593">
    <property type="entry name" value="AAA+_ATPase"/>
</dbReference>
<name>A0A1F7US42_9BACT</name>
<dbReference type="CDD" id="cd03235">
    <property type="entry name" value="ABC_Metallic_Cations"/>
    <property type="match status" value="1"/>
</dbReference>
<evidence type="ECO:0000256" key="3">
    <source>
        <dbReference type="ARBA" id="ARBA00022840"/>
    </source>
</evidence>
<dbReference type="PROSITE" id="PS00211">
    <property type="entry name" value="ABC_TRANSPORTER_1"/>
    <property type="match status" value="1"/>
</dbReference>
<feature type="domain" description="ABC transporter" evidence="4">
    <location>
        <begin position="4"/>
        <end position="229"/>
    </location>
</feature>
<evidence type="ECO:0000313" key="6">
    <source>
        <dbReference type="Proteomes" id="UP000176846"/>
    </source>
</evidence>
<evidence type="ECO:0000313" key="5">
    <source>
        <dbReference type="EMBL" id="OGL81055.1"/>
    </source>
</evidence>
<dbReference type="Proteomes" id="UP000176846">
    <property type="component" value="Unassembled WGS sequence"/>
</dbReference>
<evidence type="ECO:0000256" key="1">
    <source>
        <dbReference type="ARBA" id="ARBA00022448"/>
    </source>
</evidence>
<dbReference type="GO" id="GO:0005524">
    <property type="term" value="F:ATP binding"/>
    <property type="evidence" value="ECO:0007669"/>
    <property type="project" value="UniProtKB-KW"/>
</dbReference>
<dbReference type="AlphaFoldDB" id="A0A1F7US42"/>